<evidence type="ECO:0000313" key="6">
    <source>
        <dbReference type="EMBL" id="AOM66193.1"/>
    </source>
</evidence>
<keyword evidence="5" id="KW-0687">Ribonucleoprotein</keyword>
<gene>
    <name evidence="6" type="primary">rps20</name>
    <name evidence="6" type="ORF">Bangp_111</name>
</gene>
<dbReference type="AlphaFoldDB" id="A0A1C9CCS1"/>
<dbReference type="GO" id="GO:0006412">
    <property type="term" value="P:translation"/>
    <property type="evidence" value="ECO:0007669"/>
    <property type="project" value="InterPro"/>
</dbReference>
<dbReference type="Pfam" id="PF01649">
    <property type="entry name" value="Ribosomal_S20p"/>
    <property type="match status" value="1"/>
</dbReference>
<dbReference type="EMBL" id="KX284718">
    <property type="protein sequence ID" value="AOM66193.1"/>
    <property type="molecule type" value="Genomic_DNA"/>
</dbReference>
<keyword evidence="4 6" id="KW-0689">Ribosomal protein</keyword>
<dbReference type="SUPFAM" id="SSF46992">
    <property type="entry name" value="Ribosomal protein S20"/>
    <property type="match status" value="1"/>
</dbReference>
<accession>A0A1C9CCS1</accession>
<keyword evidence="3" id="KW-0694">RNA-binding</keyword>
<dbReference type="InterPro" id="IPR002583">
    <property type="entry name" value="Ribosomal_bS20"/>
</dbReference>
<dbReference type="HAMAP" id="MF_00500">
    <property type="entry name" value="Ribosomal_bS20"/>
    <property type="match status" value="1"/>
</dbReference>
<evidence type="ECO:0000256" key="1">
    <source>
        <dbReference type="ARBA" id="ARBA00007634"/>
    </source>
</evidence>
<dbReference type="NCBIfam" id="TIGR00029">
    <property type="entry name" value="S20"/>
    <property type="match status" value="1"/>
</dbReference>
<keyword evidence="2" id="KW-0699">rRNA-binding</keyword>
<evidence type="ECO:0000256" key="3">
    <source>
        <dbReference type="ARBA" id="ARBA00022884"/>
    </source>
</evidence>
<dbReference type="GeneID" id="29073263"/>
<comment type="similarity">
    <text evidence="1">Belongs to the bacterial ribosomal protein bS20 family.</text>
</comment>
<name>A0A1C9CCS1_9RHOD</name>
<evidence type="ECO:0000256" key="4">
    <source>
        <dbReference type="ARBA" id="ARBA00022980"/>
    </source>
</evidence>
<sequence length="90" mass="10111">MTQKKSIAKRIRVAKRNQIQNKKYKTGVKNIIKKCLTIIDSSSGNISTEVSDSVSLAYSKIDKAVQKKVFHINTGARKKSRIAKALHKLK</sequence>
<dbReference type="GO" id="GO:0015935">
    <property type="term" value="C:small ribosomal subunit"/>
    <property type="evidence" value="ECO:0007669"/>
    <property type="project" value="TreeGrafter"/>
</dbReference>
<proteinExistence type="inferred from homology"/>
<organism evidence="6">
    <name type="scientific">Bangiopsis subsimplex</name>
    <dbReference type="NCBI Taxonomy" id="139980"/>
    <lineage>
        <taxon>Eukaryota</taxon>
        <taxon>Rhodophyta</taxon>
        <taxon>Stylonematophyceae</taxon>
        <taxon>Stylonematales</taxon>
        <taxon>Stylonemataceae</taxon>
        <taxon>Bangiopsis</taxon>
    </lineage>
</organism>
<dbReference type="GO" id="GO:0003735">
    <property type="term" value="F:structural constituent of ribosome"/>
    <property type="evidence" value="ECO:0007669"/>
    <property type="project" value="InterPro"/>
</dbReference>
<evidence type="ECO:0000256" key="5">
    <source>
        <dbReference type="ARBA" id="ARBA00023274"/>
    </source>
</evidence>
<dbReference type="PANTHER" id="PTHR33398">
    <property type="entry name" value="30S RIBOSOMAL PROTEIN S20"/>
    <property type="match status" value="1"/>
</dbReference>
<dbReference type="Gene3D" id="1.20.58.110">
    <property type="entry name" value="Ribosomal protein S20"/>
    <property type="match status" value="1"/>
</dbReference>
<dbReference type="GO" id="GO:0070181">
    <property type="term" value="F:small ribosomal subunit rRNA binding"/>
    <property type="evidence" value="ECO:0007669"/>
    <property type="project" value="TreeGrafter"/>
</dbReference>
<reference evidence="6" key="1">
    <citation type="journal article" date="2016" name="BMC Biol.">
        <title>Parallel evolution of highly conserved plastid genome architecture in red seaweeds and seed plants.</title>
        <authorList>
            <person name="Lee J."/>
            <person name="Cho C.H."/>
            <person name="Park S.I."/>
            <person name="Choi J.W."/>
            <person name="Song H.S."/>
            <person name="West J.A."/>
            <person name="Bhattacharya D."/>
            <person name="Yoon H.S."/>
        </authorList>
    </citation>
    <scope>NUCLEOTIDE SEQUENCE</scope>
</reference>
<dbReference type="RefSeq" id="YP_009296850.1">
    <property type="nucleotide sequence ID" value="NC_031173.1"/>
</dbReference>
<dbReference type="InterPro" id="IPR036510">
    <property type="entry name" value="Ribosomal_bS20_sf"/>
</dbReference>
<dbReference type="EMBL" id="KY709207">
    <property type="protein sequence ID" value="ARO90446.1"/>
    <property type="molecule type" value="Genomic_DNA"/>
</dbReference>
<keyword evidence="6" id="KW-0934">Plastid</keyword>
<reference evidence="7" key="2">
    <citation type="submission" date="2017-03" db="EMBL/GenBank/DDBJ databases">
        <title>The new red algal subphylum Proteorhodophytina comprises the largest and most divergent plastid genomes known.</title>
        <authorList>
            <person name="Munoz-Gomez S.A."/>
            <person name="Mejia-Franco F.G."/>
            <person name="Durnin K."/>
            <person name="Morgan C."/>
            <person name="Grisdale C.J."/>
            <person name="Archibald J.M."/>
            <person name="Slamovits C.H."/>
        </authorList>
    </citation>
    <scope>NUCLEOTIDE SEQUENCE</scope>
    <source>
        <strain evidence="7">UTEX LB2854</strain>
    </source>
</reference>
<protein>
    <submittedName>
        <fullName evidence="6 7">Ribosomal protein S20</fullName>
    </submittedName>
</protein>
<keyword evidence="7" id="KW-0150">Chloroplast</keyword>
<geneLocation type="plastid" evidence="6"/>
<evidence type="ECO:0000256" key="2">
    <source>
        <dbReference type="ARBA" id="ARBA00022730"/>
    </source>
</evidence>
<dbReference type="PANTHER" id="PTHR33398:SF1">
    <property type="entry name" value="SMALL RIBOSOMAL SUBUNIT PROTEIN BS20C"/>
    <property type="match status" value="1"/>
</dbReference>
<evidence type="ECO:0000313" key="7">
    <source>
        <dbReference type="EMBL" id="ARO90446.1"/>
    </source>
</evidence>